<comment type="similarity">
    <text evidence="1">Belongs to the protein-tyrosine phosphatase family.</text>
</comment>
<evidence type="ECO:0000256" key="1">
    <source>
        <dbReference type="ARBA" id="ARBA00009580"/>
    </source>
</evidence>
<dbReference type="InterPro" id="IPR003595">
    <property type="entry name" value="Tyr_Pase_cat"/>
</dbReference>
<feature type="transmembrane region" description="Helical" evidence="6">
    <location>
        <begin position="650"/>
        <end position="675"/>
    </location>
</feature>
<feature type="compositionally biased region" description="Basic and acidic residues" evidence="5">
    <location>
        <begin position="283"/>
        <end position="295"/>
    </location>
</feature>
<feature type="chain" id="PRO_5043596786" description="protein-tyrosine-phosphatase" evidence="7">
    <location>
        <begin position="24"/>
        <end position="1028"/>
    </location>
</feature>
<feature type="region of interest" description="Disordered" evidence="5">
    <location>
        <begin position="400"/>
        <end position="421"/>
    </location>
</feature>
<comment type="caution">
    <text evidence="10">The sequence shown here is derived from an EMBL/GenBank/DDBJ whole genome shotgun (WGS) entry which is preliminary data.</text>
</comment>
<evidence type="ECO:0000256" key="5">
    <source>
        <dbReference type="SAM" id="MobiDB-lite"/>
    </source>
</evidence>
<dbReference type="Gene3D" id="3.90.190.10">
    <property type="entry name" value="Protein tyrosine phosphatase superfamily"/>
    <property type="match status" value="1"/>
</dbReference>
<dbReference type="SMART" id="SM00194">
    <property type="entry name" value="PTPc"/>
    <property type="match status" value="1"/>
</dbReference>
<feature type="region of interest" description="Disordered" evidence="5">
    <location>
        <begin position="26"/>
        <end position="62"/>
    </location>
</feature>
<evidence type="ECO:0000256" key="7">
    <source>
        <dbReference type="SAM" id="SignalP"/>
    </source>
</evidence>
<keyword evidence="7" id="KW-0732">Signal</keyword>
<feature type="compositionally biased region" description="Polar residues" evidence="5">
    <location>
        <begin position="491"/>
        <end position="507"/>
    </location>
</feature>
<dbReference type="InterPro" id="IPR000387">
    <property type="entry name" value="Tyr_Pase_dom"/>
</dbReference>
<dbReference type="InterPro" id="IPR029021">
    <property type="entry name" value="Prot-tyrosine_phosphatase-like"/>
</dbReference>
<name>A0AAV6UMV9_9ARAC</name>
<proteinExistence type="inferred from homology"/>
<dbReference type="EMBL" id="JAFNEN010000334">
    <property type="protein sequence ID" value="KAG8185462.1"/>
    <property type="molecule type" value="Genomic_DNA"/>
</dbReference>
<dbReference type="SUPFAM" id="SSF52799">
    <property type="entry name" value="(Phosphotyrosine protein) phosphatases II"/>
    <property type="match status" value="1"/>
</dbReference>
<protein>
    <recommendedName>
        <fullName evidence="2">protein-tyrosine-phosphatase</fullName>
        <ecNumber evidence="2">3.1.3.48</ecNumber>
    </recommendedName>
</protein>
<keyword evidence="6" id="KW-1133">Transmembrane helix</keyword>
<dbReference type="SMART" id="SM00404">
    <property type="entry name" value="PTPc_motif"/>
    <property type="match status" value="1"/>
</dbReference>
<feature type="compositionally biased region" description="Low complexity" evidence="5">
    <location>
        <begin position="404"/>
        <end position="417"/>
    </location>
</feature>
<dbReference type="PANTHER" id="PTHR19134:SF562">
    <property type="entry name" value="PROTEIN-TYROSINE-PHOSPHATASE"/>
    <property type="match status" value="1"/>
</dbReference>
<keyword evidence="4" id="KW-0904">Protein phosphatase</keyword>
<evidence type="ECO:0000259" key="8">
    <source>
        <dbReference type="PROSITE" id="PS50055"/>
    </source>
</evidence>
<keyword evidence="3" id="KW-0378">Hydrolase</keyword>
<evidence type="ECO:0000313" key="10">
    <source>
        <dbReference type="EMBL" id="KAG8185462.1"/>
    </source>
</evidence>
<evidence type="ECO:0000256" key="2">
    <source>
        <dbReference type="ARBA" id="ARBA00013064"/>
    </source>
</evidence>
<keyword evidence="6" id="KW-0472">Membrane</keyword>
<dbReference type="InterPro" id="IPR000242">
    <property type="entry name" value="PTP_cat"/>
</dbReference>
<reference evidence="10 11" key="1">
    <citation type="journal article" date="2022" name="Nat. Ecol. Evol.">
        <title>A masculinizing supergene underlies an exaggerated male reproductive morph in a spider.</title>
        <authorList>
            <person name="Hendrickx F."/>
            <person name="De Corte Z."/>
            <person name="Sonet G."/>
            <person name="Van Belleghem S.M."/>
            <person name="Kostlbacher S."/>
            <person name="Vangestel C."/>
        </authorList>
    </citation>
    <scope>NUCLEOTIDE SEQUENCE [LARGE SCALE GENOMIC DNA]</scope>
    <source>
        <strain evidence="10">W744_W776</strain>
    </source>
</reference>
<keyword evidence="6" id="KW-0812">Transmembrane</keyword>
<feature type="region of interest" description="Disordered" evidence="5">
    <location>
        <begin position="240"/>
        <end position="261"/>
    </location>
</feature>
<evidence type="ECO:0000256" key="3">
    <source>
        <dbReference type="ARBA" id="ARBA00022801"/>
    </source>
</evidence>
<dbReference type="Proteomes" id="UP000827092">
    <property type="component" value="Unassembled WGS sequence"/>
</dbReference>
<feature type="compositionally biased region" description="Low complexity" evidence="5">
    <location>
        <begin position="43"/>
        <end position="56"/>
    </location>
</feature>
<feature type="compositionally biased region" description="Low complexity" evidence="5">
    <location>
        <begin position="468"/>
        <end position="482"/>
    </location>
</feature>
<feature type="signal peptide" evidence="7">
    <location>
        <begin position="1"/>
        <end position="23"/>
    </location>
</feature>
<feature type="domain" description="Tyrosine specific protein phosphatases" evidence="9">
    <location>
        <begin position="924"/>
        <end position="998"/>
    </location>
</feature>
<organism evidence="10 11">
    <name type="scientific">Oedothorax gibbosus</name>
    <dbReference type="NCBI Taxonomy" id="931172"/>
    <lineage>
        <taxon>Eukaryota</taxon>
        <taxon>Metazoa</taxon>
        <taxon>Ecdysozoa</taxon>
        <taxon>Arthropoda</taxon>
        <taxon>Chelicerata</taxon>
        <taxon>Arachnida</taxon>
        <taxon>Araneae</taxon>
        <taxon>Araneomorphae</taxon>
        <taxon>Entelegynae</taxon>
        <taxon>Araneoidea</taxon>
        <taxon>Linyphiidae</taxon>
        <taxon>Erigoninae</taxon>
        <taxon>Oedothorax</taxon>
    </lineage>
</organism>
<feature type="region of interest" description="Disordered" evidence="5">
    <location>
        <begin position="449"/>
        <end position="508"/>
    </location>
</feature>
<dbReference type="AlphaFoldDB" id="A0AAV6UMV9"/>
<dbReference type="PROSITE" id="PS00383">
    <property type="entry name" value="TYR_PHOSPHATASE_1"/>
    <property type="match status" value="1"/>
</dbReference>
<evidence type="ECO:0000259" key="9">
    <source>
        <dbReference type="PROSITE" id="PS50056"/>
    </source>
</evidence>
<evidence type="ECO:0000313" key="11">
    <source>
        <dbReference type="Proteomes" id="UP000827092"/>
    </source>
</evidence>
<feature type="region of interest" description="Disordered" evidence="5">
    <location>
        <begin position="273"/>
        <end position="295"/>
    </location>
</feature>
<accession>A0AAV6UMV9</accession>
<dbReference type="PANTHER" id="PTHR19134">
    <property type="entry name" value="RECEPTOR-TYPE TYROSINE-PROTEIN PHOSPHATASE"/>
    <property type="match status" value="1"/>
</dbReference>
<dbReference type="Pfam" id="PF00102">
    <property type="entry name" value="Y_phosphatase"/>
    <property type="match status" value="1"/>
</dbReference>
<dbReference type="PROSITE" id="PS50056">
    <property type="entry name" value="TYR_PHOSPHATASE_2"/>
    <property type="match status" value="1"/>
</dbReference>
<dbReference type="PROSITE" id="PS50055">
    <property type="entry name" value="TYR_PHOSPHATASE_PTP"/>
    <property type="match status" value="1"/>
</dbReference>
<dbReference type="GO" id="GO:0004725">
    <property type="term" value="F:protein tyrosine phosphatase activity"/>
    <property type="evidence" value="ECO:0007669"/>
    <property type="project" value="UniProtKB-EC"/>
</dbReference>
<feature type="domain" description="Tyrosine-protein phosphatase" evidence="8">
    <location>
        <begin position="774"/>
        <end position="1007"/>
    </location>
</feature>
<evidence type="ECO:0000256" key="4">
    <source>
        <dbReference type="ARBA" id="ARBA00022912"/>
    </source>
</evidence>
<gene>
    <name evidence="10" type="ORF">JTE90_019721</name>
</gene>
<dbReference type="EC" id="3.1.3.48" evidence="2"/>
<dbReference type="InterPro" id="IPR016130">
    <property type="entry name" value="Tyr_Pase_AS"/>
</dbReference>
<sequence>MTATFISLSVVFLVLTIVQLSKTETLWRTESDAEEEEEENMGNRTSENESFSSTFSPEDNPTTKFGFLLDKLIDSEENGLWSRRLNLSENEDLHDDNKHDASPENNVDRDSLENVNFFLQNKPITENSAIFKDELSTTEESLFSEKKFTKPISTIEIDTDEVTLPSVTTTTSECTFGDRKCKAQQVGGVRPLKFGDKLLASSTTNSVPTGSFWNVVKSDKAVGGETSETLEVYSSTVTTPESASVTVSSSESTSAQTSENVILIDGTELDKEESVIQNNQSNKNEKNKPIKPHDDIEIITDDGKSVIKMTTTSSLLSPTKEVASFSELQTPFPVPDTTPIISNFTKDETPFHLEPSLPVELITPAVEYVLTTPTESFMTPDAPFTDKMLESLSIDHSKMSPEIPNLTSTSSLLPTPSWHDAKSHTNTGVDKYFKGNTANALDVTPLSPSFRQSVESRETKRILIQPSTTSTETTPQTTVATTPNALPPFNSKPTSHSAEKQSPTQPTLREIELPPRLSYPSCSSLPVCVEVTLLETTWDQFCRQADDFRDFLSTYVSSYTRPIRPRHLILDTEICSKSSSVKPLQTSPDVTVAFYVTNDTGEYEERLTEICGIIMRKWTPTSFRSSVLEVRLPNSEIQSTPLPLIPEFNAGFVAAVSISAVAGVALCMLCILLVIMKQKLVAGRGSDTTTTPTADAYSLDSLSINASFRRRRTRRSARSYLNHAFNDQEIPSHPLDIKTLTNCLKSRDLLEEEFKKIPMNMPKLDSIPEGAHVKNRYSNILPRPETRVVIAESSGDPLKSYINANFVKGYEGKSAFYIACQAPLPDGIEDFWRMVWEQQSRVVVMLTLFEENGTSRCAQYFPQSTLVSQPPFGDFQISLVKKDVYEFYTKSTLRLLDLEKNLFRDVIHLWFTGWPDVGVPKDPSSLITFVQQCRPYVNSNTGPTIVHCSTGTGRTGVFLALDICMREYEESRSIDILQCVSQLRRGRGGAVQNKDQYILIYEAILEYVSRVSNQSHCPSVCSKNSREM</sequence>
<dbReference type="InterPro" id="IPR050348">
    <property type="entry name" value="Protein-Tyr_Phosphatase"/>
</dbReference>
<dbReference type="CDD" id="cd00047">
    <property type="entry name" value="PTPc"/>
    <property type="match status" value="1"/>
</dbReference>
<dbReference type="GO" id="GO:0008045">
    <property type="term" value="P:motor neuron axon guidance"/>
    <property type="evidence" value="ECO:0007669"/>
    <property type="project" value="TreeGrafter"/>
</dbReference>
<dbReference type="PRINTS" id="PR00700">
    <property type="entry name" value="PRTYPHPHTASE"/>
</dbReference>
<keyword evidence="11" id="KW-1185">Reference proteome</keyword>
<feature type="compositionally biased region" description="Low complexity" evidence="5">
    <location>
        <begin position="240"/>
        <end position="259"/>
    </location>
</feature>
<evidence type="ECO:0000256" key="6">
    <source>
        <dbReference type="SAM" id="Phobius"/>
    </source>
</evidence>